<keyword evidence="5" id="KW-0804">Transcription</keyword>
<dbReference type="Pfam" id="PF00486">
    <property type="entry name" value="Trans_reg_C"/>
    <property type="match status" value="1"/>
</dbReference>
<dbReference type="GO" id="GO:0032993">
    <property type="term" value="C:protein-DNA complex"/>
    <property type="evidence" value="ECO:0007669"/>
    <property type="project" value="TreeGrafter"/>
</dbReference>
<keyword evidence="1 6" id="KW-0597">Phosphoprotein</keyword>
<dbReference type="AlphaFoldDB" id="A0A2Z2KXA2"/>
<dbReference type="SUPFAM" id="SSF52172">
    <property type="entry name" value="CheY-like"/>
    <property type="match status" value="1"/>
</dbReference>
<evidence type="ECO:0000259" key="8">
    <source>
        <dbReference type="PROSITE" id="PS50110"/>
    </source>
</evidence>
<dbReference type="GO" id="GO:0000976">
    <property type="term" value="F:transcription cis-regulatory region binding"/>
    <property type="evidence" value="ECO:0007669"/>
    <property type="project" value="TreeGrafter"/>
</dbReference>
<evidence type="ECO:0000256" key="5">
    <source>
        <dbReference type="ARBA" id="ARBA00023163"/>
    </source>
</evidence>
<dbReference type="KEGG" id="pdh:B9T62_31395"/>
<dbReference type="GO" id="GO:0006355">
    <property type="term" value="P:regulation of DNA-templated transcription"/>
    <property type="evidence" value="ECO:0007669"/>
    <property type="project" value="InterPro"/>
</dbReference>
<sequence length="224" mass="26493">MKNQILYIDDDIEVGDLVTRDLENRGYVLTWLTSPDDYLEHMNRTDLVILDIMMPGLDGFTIGQRMKTANPDIPILFLTARTALEDKLKGLKYAEDYVTKPFHPDELAARIEVLLRRFDKVGKEVILLKHLEIDMKVKRILNTDTNTEIILTEKQHKIFLHFLKHPNQILTKEQIYEYIWDQVYIEGDKTLMVHIRYLRQRIEKDPQNPEIIETIRGIGYRVMQ</sequence>
<evidence type="ECO:0000256" key="2">
    <source>
        <dbReference type="ARBA" id="ARBA00023012"/>
    </source>
</evidence>
<evidence type="ECO:0000256" key="7">
    <source>
        <dbReference type="PROSITE-ProRule" id="PRU01091"/>
    </source>
</evidence>
<dbReference type="Gene3D" id="6.10.250.690">
    <property type="match status" value="1"/>
</dbReference>
<evidence type="ECO:0000256" key="4">
    <source>
        <dbReference type="ARBA" id="ARBA00023125"/>
    </source>
</evidence>
<proteinExistence type="predicted"/>
<feature type="modified residue" description="4-aspartylphosphate" evidence="6">
    <location>
        <position position="51"/>
    </location>
</feature>
<feature type="domain" description="Response regulatory" evidence="8">
    <location>
        <begin position="4"/>
        <end position="115"/>
    </location>
</feature>
<dbReference type="EMBL" id="CP021780">
    <property type="protein sequence ID" value="ASA24868.1"/>
    <property type="molecule type" value="Genomic_DNA"/>
</dbReference>
<dbReference type="SMART" id="SM00862">
    <property type="entry name" value="Trans_reg_C"/>
    <property type="match status" value="1"/>
</dbReference>
<dbReference type="InterPro" id="IPR011006">
    <property type="entry name" value="CheY-like_superfamily"/>
</dbReference>
<organism evidence="10 11">
    <name type="scientific">Paenibacillus donghaensis</name>
    <dbReference type="NCBI Taxonomy" id="414771"/>
    <lineage>
        <taxon>Bacteria</taxon>
        <taxon>Bacillati</taxon>
        <taxon>Bacillota</taxon>
        <taxon>Bacilli</taxon>
        <taxon>Bacillales</taxon>
        <taxon>Paenibacillaceae</taxon>
        <taxon>Paenibacillus</taxon>
    </lineage>
</organism>
<evidence type="ECO:0000259" key="9">
    <source>
        <dbReference type="PROSITE" id="PS51755"/>
    </source>
</evidence>
<evidence type="ECO:0000256" key="3">
    <source>
        <dbReference type="ARBA" id="ARBA00023015"/>
    </source>
</evidence>
<name>A0A2Z2KXA2_9BACL</name>
<dbReference type="PROSITE" id="PS50110">
    <property type="entry name" value="RESPONSE_REGULATORY"/>
    <property type="match status" value="1"/>
</dbReference>
<keyword evidence="11" id="KW-1185">Reference proteome</keyword>
<dbReference type="OrthoDB" id="9802426at2"/>
<dbReference type="CDD" id="cd00383">
    <property type="entry name" value="trans_reg_C"/>
    <property type="match status" value="1"/>
</dbReference>
<keyword evidence="3" id="KW-0805">Transcription regulation</keyword>
<dbReference type="InterPro" id="IPR001867">
    <property type="entry name" value="OmpR/PhoB-type_DNA-bd"/>
</dbReference>
<dbReference type="InterPro" id="IPR036388">
    <property type="entry name" value="WH-like_DNA-bd_sf"/>
</dbReference>
<dbReference type="InterPro" id="IPR001789">
    <property type="entry name" value="Sig_transdc_resp-reg_receiver"/>
</dbReference>
<dbReference type="PANTHER" id="PTHR48111:SF52">
    <property type="entry name" value="TRANSCRIPTIONAL REGULATORY PROTEIN YVRH"/>
    <property type="match status" value="1"/>
</dbReference>
<dbReference type="GO" id="GO:0000156">
    <property type="term" value="F:phosphorelay response regulator activity"/>
    <property type="evidence" value="ECO:0007669"/>
    <property type="project" value="TreeGrafter"/>
</dbReference>
<feature type="domain" description="OmpR/PhoB-type" evidence="9">
    <location>
        <begin position="123"/>
        <end position="224"/>
    </location>
</feature>
<dbReference type="PANTHER" id="PTHR48111">
    <property type="entry name" value="REGULATOR OF RPOS"/>
    <property type="match status" value="1"/>
</dbReference>
<accession>A0A2Z2KXA2</accession>
<reference evidence="10 11" key="1">
    <citation type="submission" date="2017-06" db="EMBL/GenBank/DDBJ databases">
        <title>Complete genome sequence of Paenibacillus donghaensis KCTC 13049T isolated from East Sea sediment, South Korea.</title>
        <authorList>
            <person name="Jung B.K."/>
            <person name="Hong S.-J."/>
            <person name="Shin J.-H."/>
        </authorList>
    </citation>
    <scope>NUCLEOTIDE SEQUENCE [LARGE SCALE GENOMIC DNA]</scope>
    <source>
        <strain evidence="10 11">KCTC 13049</strain>
    </source>
</reference>
<dbReference type="Gene3D" id="1.10.10.10">
    <property type="entry name" value="Winged helix-like DNA-binding domain superfamily/Winged helix DNA-binding domain"/>
    <property type="match status" value="1"/>
</dbReference>
<keyword evidence="2" id="KW-0902">Two-component regulatory system</keyword>
<dbReference type="PROSITE" id="PS51755">
    <property type="entry name" value="OMPR_PHOB"/>
    <property type="match status" value="1"/>
</dbReference>
<dbReference type="InterPro" id="IPR039420">
    <property type="entry name" value="WalR-like"/>
</dbReference>
<gene>
    <name evidence="10" type="ORF">B9T62_31395</name>
</gene>
<evidence type="ECO:0000313" key="10">
    <source>
        <dbReference type="EMBL" id="ASA24868.1"/>
    </source>
</evidence>
<dbReference type="SMART" id="SM00448">
    <property type="entry name" value="REC"/>
    <property type="match status" value="1"/>
</dbReference>
<evidence type="ECO:0000256" key="1">
    <source>
        <dbReference type="ARBA" id="ARBA00022553"/>
    </source>
</evidence>
<protein>
    <submittedName>
        <fullName evidence="10">DNA-binding response regulator</fullName>
    </submittedName>
</protein>
<dbReference type="Gene3D" id="3.40.50.2300">
    <property type="match status" value="1"/>
</dbReference>
<dbReference type="Proteomes" id="UP000249890">
    <property type="component" value="Chromosome"/>
</dbReference>
<keyword evidence="4 7" id="KW-0238">DNA-binding</keyword>
<evidence type="ECO:0000313" key="11">
    <source>
        <dbReference type="Proteomes" id="UP000249890"/>
    </source>
</evidence>
<dbReference type="GO" id="GO:0005829">
    <property type="term" value="C:cytosol"/>
    <property type="evidence" value="ECO:0007669"/>
    <property type="project" value="TreeGrafter"/>
</dbReference>
<dbReference type="RefSeq" id="WP_087918837.1">
    <property type="nucleotide sequence ID" value="NZ_CP021780.1"/>
</dbReference>
<evidence type="ECO:0000256" key="6">
    <source>
        <dbReference type="PROSITE-ProRule" id="PRU00169"/>
    </source>
</evidence>
<feature type="DNA-binding region" description="OmpR/PhoB-type" evidence="7">
    <location>
        <begin position="123"/>
        <end position="224"/>
    </location>
</feature>
<dbReference type="Pfam" id="PF00072">
    <property type="entry name" value="Response_reg"/>
    <property type="match status" value="1"/>
</dbReference>